<gene>
    <name evidence="1" type="ORF">SAMN04488563_1401</name>
</gene>
<dbReference type="Proteomes" id="UP000182977">
    <property type="component" value="Chromosome I"/>
</dbReference>
<dbReference type="EMBL" id="LT629791">
    <property type="protein sequence ID" value="SDU38418.1"/>
    <property type="molecule type" value="Genomic_DNA"/>
</dbReference>
<accession>A0A1H2I3P4</accession>
<proteinExistence type="predicted"/>
<keyword evidence="2" id="KW-1185">Reference proteome</keyword>
<organism evidence="1 2">
    <name type="scientific">Jiangella alkaliphila</name>
    <dbReference type="NCBI Taxonomy" id="419479"/>
    <lineage>
        <taxon>Bacteria</taxon>
        <taxon>Bacillati</taxon>
        <taxon>Actinomycetota</taxon>
        <taxon>Actinomycetes</taxon>
        <taxon>Jiangellales</taxon>
        <taxon>Jiangellaceae</taxon>
        <taxon>Jiangella</taxon>
    </lineage>
</organism>
<dbReference type="AlphaFoldDB" id="A0A1H2I3P4"/>
<evidence type="ECO:0000313" key="1">
    <source>
        <dbReference type="EMBL" id="SDU38418.1"/>
    </source>
</evidence>
<sequence length="203" mass="21892">MMVVVAADASDLRDDTLWLGGAYELAVELGERDDARLEAALTTLWTAADVAGCQAADRDDPRTWADAPCTAAALQRHGRLAGLVTLPRRRTVVCGVRAVRQVSGTDWLVFFIPVGALDLAEPRSAAFPFRGGDSLLWRRPLDRWLAGIGARLHAVVPFRLALIGPEVAGLTTARSLGGRPPAERWAAYLIPSGTGLEYHQADR</sequence>
<protein>
    <submittedName>
        <fullName evidence="1">Uncharacterized protein</fullName>
    </submittedName>
</protein>
<name>A0A1H2I3P4_9ACTN</name>
<reference evidence="2" key="1">
    <citation type="submission" date="2016-10" db="EMBL/GenBank/DDBJ databases">
        <authorList>
            <person name="Varghese N."/>
            <person name="Submissions S."/>
        </authorList>
    </citation>
    <scope>NUCLEOTIDE SEQUENCE [LARGE SCALE GENOMIC DNA]</scope>
    <source>
        <strain evidence="2">DSM 45079</strain>
    </source>
</reference>
<evidence type="ECO:0000313" key="2">
    <source>
        <dbReference type="Proteomes" id="UP000182977"/>
    </source>
</evidence>